<evidence type="ECO:0000313" key="1">
    <source>
        <dbReference type="EMBL" id="KAJ1087131.1"/>
    </source>
</evidence>
<dbReference type="EMBL" id="JANPWB010000015">
    <property type="protein sequence ID" value="KAJ1087131.1"/>
    <property type="molecule type" value="Genomic_DNA"/>
</dbReference>
<feature type="non-terminal residue" evidence="1">
    <location>
        <position position="1"/>
    </location>
</feature>
<gene>
    <name evidence="1" type="ORF">NDU88_000325</name>
</gene>
<keyword evidence="2" id="KW-1185">Reference proteome</keyword>
<protein>
    <submittedName>
        <fullName evidence="1">Uncharacterized protein</fullName>
    </submittedName>
</protein>
<organism evidence="1 2">
    <name type="scientific">Pleurodeles waltl</name>
    <name type="common">Iberian ribbed newt</name>
    <dbReference type="NCBI Taxonomy" id="8319"/>
    <lineage>
        <taxon>Eukaryota</taxon>
        <taxon>Metazoa</taxon>
        <taxon>Chordata</taxon>
        <taxon>Craniata</taxon>
        <taxon>Vertebrata</taxon>
        <taxon>Euteleostomi</taxon>
        <taxon>Amphibia</taxon>
        <taxon>Batrachia</taxon>
        <taxon>Caudata</taxon>
        <taxon>Salamandroidea</taxon>
        <taxon>Salamandridae</taxon>
        <taxon>Pleurodelinae</taxon>
        <taxon>Pleurodeles</taxon>
    </lineage>
</organism>
<dbReference type="Proteomes" id="UP001066276">
    <property type="component" value="Chromosome 11"/>
</dbReference>
<dbReference type="AlphaFoldDB" id="A0AAV7L681"/>
<accession>A0AAV7L681</accession>
<evidence type="ECO:0000313" key="2">
    <source>
        <dbReference type="Proteomes" id="UP001066276"/>
    </source>
</evidence>
<proteinExistence type="predicted"/>
<feature type="non-terminal residue" evidence="1">
    <location>
        <position position="78"/>
    </location>
</feature>
<name>A0AAV7L681_PLEWA</name>
<reference evidence="1" key="1">
    <citation type="journal article" date="2022" name="bioRxiv">
        <title>Sequencing and chromosome-scale assembly of the giantPleurodeles waltlgenome.</title>
        <authorList>
            <person name="Brown T."/>
            <person name="Elewa A."/>
            <person name="Iarovenko S."/>
            <person name="Subramanian E."/>
            <person name="Araus A.J."/>
            <person name="Petzold A."/>
            <person name="Susuki M."/>
            <person name="Suzuki K.-i.T."/>
            <person name="Hayashi T."/>
            <person name="Toyoda A."/>
            <person name="Oliveira C."/>
            <person name="Osipova E."/>
            <person name="Leigh N.D."/>
            <person name="Simon A."/>
            <person name="Yun M.H."/>
        </authorList>
    </citation>
    <scope>NUCLEOTIDE SEQUENCE</scope>
    <source>
        <strain evidence="1">20211129_DDA</strain>
        <tissue evidence="1">Liver</tissue>
    </source>
</reference>
<sequence>VLPCPMQSPLDLTLLYICSLPPWRRGLQLLSWHQCFPAPHIFSTPPGERCVIPYALFFRISLTGSSTCSHRCTSVDLT</sequence>
<comment type="caution">
    <text evidence="1">The sequence shown here is derived from an EMBL/GenBank/DDBJ whole genome shotgun (WGS) entry which is preliminary data.</text>
</comment>